<evidence type="ECO:0000313" key="1">
    <source>
        <dbReference type="EMBL" id="KAK7867020.1"/>
    </source>
</evidence>
<proteinExistence type="predicted"/>
<evidence type="ECO:0000313" key="2">
    <source>
        <dbReference type="Proteomes" id="UP001378592"/>
    </source>
</evidence>
<organism evidence="1 2">
    <name type="scientific">Gryllus longicercus</name>
    <dbReference type="NCBI Taxonomy" id="2509291"/>
    <lineage>
        <taxon>Eukaryota</taxon>
        <taxon>Metazoa</taxon>
        <taxon>Ecdysozoa</taxon>
        <taxon>Arthropoda</taxon>
        <taxon>Hexapoda</taxon>
        <taxon>Insecta</taxon>
        <taxon>Pterygota</taxon>
        <taxon>Neoptera</taxon>
        <taxon>Polyneoptera</taxon>
        <taxon>Orthoptera</taxon>
        <taxon>Ensifera</taxon>
        <taxon>Gryllidea</taxon>
        <taxon>Grylloidea</taxon>
        <taxon>Gryllidae</taxon>
        <taxon>Gryllinae</taxon>
        <taxon>Gryllus</taxon>
    </lineage>
</organism>
<dbReference type="AlphaFoldDB" id="A0AAN9VRW5"/>
<dbReference type="EMBL" id="JAZDUA010000129">
    <property type="protein sequence ID" value="KAK7867020.1"/>
    <property type="molecule type" value="Genomic_DNA"/>
</dbReference>
<protein>
    <submittedName>
        <fullName evidence="1">Uncharacterized protein</fullName>
    </submittedName>
</protein>
<dbReference type="Proteomes" id="UP001378592">
    <property type="component" value="Unassembled WGS sequence"/>
</dbReference>
<comment type="caution">
    <text evidence="1">The sequence shown here is derived from an EMBL/GenBank/DDBJ whole genome shotgun (WGS) entry which is preliminary data.</text>
</comment>
<name>A0AAN9VRW5_9ORTH</name>
<sequence length="73" mass="7651">MEDVVNQITLLAARTAAEKNALAVVSLPQAVTPVSTDSNANIKDGLDLCQVDDVTCKRILHINDTAAAPSVGY</sequence>
<keyword evidence="2" id="KW-1185">Reference proteome</keyword>
<reference evidence="1 2" key="1">
    <citation type="submission" date="2024-03" db="EMBL/GenBank/DDBJ databases">
        <title>The genome assembly and annotation of the cricket Gryllus longicercus Weissman &amp; Gray.</title>
        <authorList>
            <person name="Szrajer S."/>
            <person name="Gray D."/>
            <person name="Ylla G."/>
        </authorList>
    </citation>
    <scope>NUCLEOTIDE SEQUENCE [LARGE SCALE GENOMIC DNA]</scope>
    <source>
        <strain evidence="1">DAG 2021-001</strain>
        <tissue evidence="1">Whole body minus gut</tissue>
    </source>
</reference>
<gene>
    <name evidence="1" type="ORF">R5R35_006881</name>
</gene>
<accession>A0AAN9VRW5</accession>